<evidence type="ECO:0000313" key="2">
    <source>
        <dbReference type="Proteomes" id="UP000261284"/>
    </source>
</evidence>
<proteinExistence type="predicted"/>
<evidence type="ECO:0000313" key="1">
    <source>
        <dbReference type="EMBL" id="RFM30030.1"/>
    </source>
</evidence>
<organism evidence="1 2">
    <name type="scientific">Deminuibacter soli</name>
    <dbReference type="NCBI Taxonomy" id="2291815"/>
    <lineage>
        <taxon>Bacteria</taxon>
        <taxon>Pseudomonadati</taxon>
        <taxon>Bacteroidota</taxon>
        <taxon>Chitinophagia</taxon>
        <taxon>Chitinophagales</taxon>
        <taxon>Chitinophagaceae</taxon>
        <taxon>Deminuibacter</taxon>
    </lineage>
</organism>
<comment type="caution">
    <text evidence="1">The sequence shown here is derived from an EMBL/GenBank/DDBJ whole genome shotgun (WGS) entry which is preliminary data.</text>
</comment>
<gene>
    <name evidence="1" type="ORF">DXN05_03400</name>
</gene>
<keyword evidence="2" id="KW-1185">Reference proteome</keyword>
<dbReference type="RefSeq" id="WP_116845786.1">
    <property type="nucleotide sequence ID" value="NZ_QTJU01000001.1"/>
</dbReference>
<dbReference type="Proteomes" id="UP000261284">
    <property type="component" value="Unassembled WGS sequence"/>
</dbReference>
<protein>
    <submittedName>
        <fullName evidence="1">Uncharacterized protein</fullName>
    </submittedName>
</protein>
<dbReference type="EMBL" id="QTJU01000001">
    <property type="protein sequence ID" value="RFM30030.1"/>
    <property type="molecule type" value="Genomic_DNA"/>
</dbReference>
<accession>A0A3E1NQ42</accession>
<name>A0A3E1NQ42_9BACT</name>
<dbReference type="AlphaFoldDB" id="A0A3E1NQ42"/>
<sequence length="817" mass="92217">MPQTSNIRLLIDDQQADINSVDDFPVTISYKLEDPDNFQVKTSAEALSVQLPATLTNDRLLNTFHNAGIEDLTSGEAFKTFRKCVVEEGGVEVLVGRALLTSATHTDRPEQYEMNIYGNNADWIIALKDTTLYDFLKGISFGYSTANIMASWSFDGRSAELPYVFAPVRYMLPFDNIAFDPLDNTDQRNAHYNTDPSYLCPSLSVYWILFNAFKSIGYRIQSDFMDTDYFRRMVMPWTFGAFPSSNGTKQDIHKFVAMTKNVNDAGNYLYESGSQDKWLPANVLVDPSLVGTFDNNAIANGPAFADYSYIENNQEMRWTYQNNADFGKQRVGLSLELNYSGHATGNSDGNVAVYWYKNGVPVVNEITGSSFDYLVQVDAAYITIGGGAFAGDNTAFFSTTVSKGDYISARLLAHMFDSKLGSVELKYRVVSFKFEYFKTPLDNSALINFSDYTFFKQYKFTDFFKGLIDLFNLQPQADPVNKVLYIEPMHAYSLVHSQANKTGGYMNGNYLDWNFKQDLSQASKLQLYSDANREFVFRFRDDASDGCLKVVADRIQTNYQYKQDTITNSLNAWAITKSMLGAGKYVLPDRFNKDVTEMENSFFSPCMHYVETNWKGITGKAPQLICIIPENISNTSASEAANTFQPKIAWYKGEVSGVGGWRFNGTNRTTIPFLFSVNYNAGGENDPILSYCDELIGSAHAVGLTRRFFLQRMAIMRNGQYYTTSFRLNNEDVGNILHREHIIATGQRWELVEIQNYRPSNDQSTQCSLRKWSPITADDFNAVYPSANSVSGTPNTTDIFETKYQPLMCLASDIPQQ</sequence>
<dbReference type="OrthoDB" id="1210000at2"/>
<reference evidence="1 2" key="1">
    <citation type="submission" date="2018-08" db="EMBL/GenBank/DDBJ databases">
        <title>Chitinophagaceae sp. K23C18032701, a novel bacterium isolated from forest soil.</title>
        <authorList>
            <person name="Wang C."/>
        </authorList>
    </citation>
    <scope>NUCLEOTIDE SEQUENCE [LARGE SCALE GENOMIC DNA]</scope>
    <source>
        <strain evidence="1 2">K23C18032701</strain>
    </source>
</reference>